<evidence type="ECO:0000313" key="2">
    <source>
        <dbReference type="Proteomes" id="UP000194737"/>
    </source>
</evidence>
<organism evidence="1 2">
    <name type="scientific">Enterococcus faecium</name>
    <name type="common">Streptococcus faecium</name>
    <dbReference type="NCBI Taxonomy" id="1352"/>
    <lineage>
        <taxon>Bacteria</taxon>
        <taxon>Bacillati</taxon>
        <taxon>Bacillota</taxon>
        <taxon>Bacilli</taxon>
        <taxon>Lactobacillales</taxon>
        <taxon>Enterococcaceae</taxon>
        <taxon>Enterococcus</taxon>
    </lineage>
</organism>
<dbReference type="AlphaFoldDB" id="A0AB73N129"/>
<protein>
    <recommendedName>
        <fullName evidence="3">Transcriptional regulator</fullName>
    </recommendedName>
</protein>
<gene>
    <name evidence="1" type="ORF">A5804_000066</name>
</gene>
<dbReference type="EMBL" id="NGLB01000001">
    <property type="protein sequence ID" value="OTN98583.1"/>
    <property type="molecule type" value="Genomic_DNA"/>
</dbReference>
<sequence>MLDLETILREMISARFKELRKNTPSELISNGQKTAINRIENGVNPKSGNFVSETLLEDYSEYFGIEKSELIFGDKVLLELTLYHMFAQIFYSIVPDDNKVGIAIDRKKVQNDIDSEIIEAFLELFYIFGDFGRWYKIRRFQEDKTNIDIDYMGMFELIWRLIKNKVILSFQEHMIPSLFDNRLQPFRFNLINETFNTWYQKQFVKIIVPETLKKLETDSIFKMGFMVKNLINHFIDSNTITSYLEDVPLEKYYLPFTNYKIDFSKIQTEEEDLKVALEFLRWAHRYNSLETPEDAIKFAEEKFFEEFDFVIEEKEPMIHQTDKTSIKELLDAIIQNPENYNKGYILHSSNEEIPGLLTINSQVSKLFHAKITEVYLTHIDKLVQYQNIFINFINWEELDTFL</sequence>
<dbReference type="Proteomes" id="UP000194737">
    <property type="component" value="Unassembled WGS sequence"/>
</dbReference>
<reference evidence="1 2" key="1">
    <citation type="submission" date="2017-05" db="EMBL/GenBank/DDBJ databases">
        <title>The Genome Sequence of Enterococcus faecium 6F2_DIV0138.</title>
        <authorList>
            <consortium name="The Broad Institute Genomics Platform"/>
            <consortium name="The Broad Institute Genomic Center for Infectious Diseases"/>
            <person name="Earl A."/>
            <person name="Manson A."/>
            <person name="Schwartman J."/>
            <person name="Gilmore M."/>
            <person name="Abouelleil A."/>
            <person name="Cao P."/>
            <person name="Chapman S."/>
            <person name="Cusick C."/>
            <person name="Shea T."/>
            <person name="Young S."/>
            <person name="Neafsey D."/>
            <person name="Nusbaum C."/>
            <person name="Birren B."/>
        </authorList>
    </citation>
    <scope>NUCLEOTIDE SEQUENCE [LARGE SCALE GENOMIC DNA]</scope>
    <source>
        <strain evidence="1 2">6F2_DIV0138</strain>
    </source>
</reference>
<proteinExistence type="predicted"/>
<comment type="caution">
    <text evidence="1">The sequence shown here is derived from an EMBL/GenBank/DDBJ whole genome shotgun (WGS) entry which is preliminary data.</text>
</comment>
<dbReference type="RefSeq" id="WP_086324322.1">
    <property type="nucleotide sequence ID" value="NZ_NGLB01000001.1"/>
</dbReference>
<evidence type="ECO:0000313" key="1">
    <source>
        <dbReference type="EMBL" id="OTN98583.1"/>
    </source>
</evidence>
<evidence type="ECO:0008006" key="3">
    <source>
        <dbReference type="Google" id="ProtNLM"/>
    </source>
</evidence>
<name>A0AB73N129_ENTFC</name>
<accession>A0AB73N129</accession>